<reference evidence="3 4" key="1">
    <citation type="journal article" date="2012" name="J. Bacteriol.">
        <title>Genome Sequence of n-Alkane-Degrading Hydrocarboniphaga effusa Strain AP103T (ATCC BAA-332T).</title>
        <authorList>
            <person name="Chang H.K."/>
            <person name="Zylstra G.J."/>
            <person name="Chae J.C."/>
        </authorList>
    </citation>
    <scope>NUCLEOTIDE SEQUENCE [LARGE SCALE GENOMIC DNA]</scope>
    <source>
        <strain evidence="3 4">AP103</strain>
    </source>
</reference>
<keyword evidence="2" id="KW-0472">Membrane</keyword>
<dbReference type="Gene3D" id="3.30.1150.10">
    <property type="match status" value="1"/>
</dbReference>
<proteinExistence type="predicted"/>
<keyword evidence="2" id="KW-0812">Transmembrane</keyword>
<accession>I8T9Z5</accession>
<feature type="region of interest" description="Disordered" evidence="1">
    <location>
        <begin position="77"/>
        <end position="146"/>
    </location>
</feature>
<evidence type="ECO:0000256" key="1">
    <source>
        <dbReference type="SAM" id="MobiDB-lite"/>
    </source>
</evidence>
<dbReference type="RefSeq" id="WP_007183776.1">
    <property type="nucleotide sequence ID" value="NZ_CALRWF010000161.1"/>
</dbReference>
<evidence type="ECO:0000256" key="2">
    <source>
        <dbReference type="SAM" id="Phobius"/>
    </source>
</evidence>
<keyword evidence="2" id="KW-1133">Transmembrane helix</keyword>
<protein>
    <recommendedName>
        <fullName evidence="5">TonB C-terminal domain-containing protein</fullName>
    </recommendedName>
</protein>
<comment type="caution">
    <text evidence="3">The sequence shown here is derived from an EMBL/GenBank/DDBJ whole genome shotgun (WGS) entry which is preliminary data.</text>
</comment>
<feature type="compositionally biased region" description="Pro residues" evidence="1">
    <location>
        <begin position="100"/>
        <end position="119"/>
    </location>
</feature>
<organism evidence="3 4">
    <name type="scientific">Hydrocarboniphaga effusa AP103</name>
    <dbReference type="NCBI Taxonomy" id="1172194"/>
    <lineage>
        <taxon>Bacteria</taxon>
        <taxon>Pseudomonadati</taxon>
        <taxon>Pseudomonadota</taxon>
        <taxon>Gammaproteobacteria</taxon>
        <taxon>Nevskiales</taxon>
        <taxon>Nevskiaceae</taxon>
        <taxon>Hydrocarboniphaga</taxon>
    </lineage>
</organism>
<dbReference type="STRING" id="1172194.WQQ_08200"/>
<feature type="transmembrane region" description="Helical" evidence="2">
    <location>
        <begin position="31"/>
        <end position="51"/>
    </location>
</feature>
<sequence length="231" mass="24170">MTYVEAAMGSHGGSRNFVLGAKPAVDAAARYGIAISIALHLALLIVFALLLSSGPIEMRRPPTRMIRAELIAPVARQAQPASSAPAPAAPAAPELAQKPTPTPKPKPRPAPPKAQPPAPAQKAQSDRSPATQAASPVAKEQQGIEPESAENQLLGRLRTNWLAPPRTAASFSCRLRIDYRPGGMISKVTVQQGCGEPGLGDSIERAVWKSQPLPLAPDAPPSGSIELDFSP</sequence>
<gene>
    <name evidence="3" type="ORF">WQQ_08200</name>
</gene>
<dbReference type="EMBL" id="AKGD01000001">
    <property type="protein sequence ID" value="EIT70683.1"/>
    <property type="molecule type" value="Genomic_DNA"/>
</dbReference>
<keyword evidence="4" id="KW-1185">Reference proteome</keyword>
<evidence type="ECO:0008006" key="5">
    <source>
        <dbReference type="Google" id="ProtNLM"/>
    </source>
</evidence>
<dbReference type="AlphaFoldDB" id="I8T9Z5"/>
<feature type="region of interest" description="Disordered" evidence="1">
    <location>
        <begin position="212"/>
        <end position="231"/>
    </location>
</feature>
<feature type="compositionally biased region" description="Low complexity" evidence="1">
    <location>
        <begin position="77"/>
        <end position="99"/>
    </location>
</feature>
<name>I8T9Z5_9GAMM</name>
<dbReference type="Proteomes" id="UP000003704">
    <property type="component" value="Unassembled WGS sequence"/>
</dbReference>
<dbReference type="Pfam" id="PF13103">
    <property type="entry name" value="TonB_2"/>
    <property type="match status" value="1"/>
</dbReference>
<dbReference type="SUPFAM" id="SSF74653">
    <property type="entry name" value="TolA/TonB C-terminal domain"/>
    <property type="match status" value="1"/>
</dbReference>
<evidence type="ECO:0000313" key="4">
    <source>
        <dbReference type="Proteomes" id="UP000003704"/>
    </source>
</evidence>
<evidence type="ECO:0000313" key="3">
    <source>
        <dbReference type="EMBL" id="EIT70683.1"/>
    </source>
</evidence>